<evidence type="ECO:0000256" key="3">
    <source>
        <dbReference type="PIRNR" id="PIRNR002070"/>
    </source>
</evidence>
<dbReference type="CDD" id="cd04496">
    <property type="entry name" value="SSB_OBF"/>
    <property type="match status" value="1"/>
</dbReference>
<dbReference type="AlphaFoldDB" id="A0A1H6F5D0"/>
<dbReference type="HAMAP" id="MF_00984">
    <property type="entry name" value="SSB"/>
    <property type="match status" value="1"/>
</dbReference>
<keyword evidence="1 2" id="KW-0238">DNA-binding</keyword>
<dbReference type="NCBIfam" id="TIGR00621">
    <property type="entry name" value="ssb"/>
    <property type="match status" value="1"/>
</dbReference>
<dbReference type="GO" id="GO:0003697">
    <property type="term" value="F:single-stranded DNA binding"/>
    <property type="evidence" value="ECO:0007669"/>
    <property type="project" value="UniProtKB-UniRule"/>
</dbReference>
<organism evidence="5 6">
    <name type="scientific">Candidatus Venteria ishoeyi</name>
    <dbReference type="NCBI Taxonomy" id="1899563"/>
    <lineage>
        <taxon>Bacteria</taxon>
        <taxon>Pseudomonadati</taxon>
        <taxon>Pseudomonadota</taxon>
        <taxon>Gammaproteobacteria</taxon>
        <taxon>Thiotrichales</taxon>
        <taxon>Thiotrichaceae</taxon>
        <taxon>Venteria</taxon>
    </lineage>
</organism>
<name>A0A1H6F5D0_9GAMM</name>
<sequence length="146" mass="16387">MSDLNKWLGIGRLGKDPELKTMPNGNAVVNFTMATSQKWKDKQSGEWQEKTQWHNLSAFGKLAEIIGQYLTKGKQVYIEGELQYRKYTDKDGNERWATDIIVKEMKMLGGKNDAAGNAPQAQPGGSDVTFNNSNPKPTRFDDDIGF</sequence>
<dbReference type="InterPro" id="IPR000424">
    <property type="entry name" value="Primosome_PriB/ssb"/>
</dbReference>
<reference evidence="5 6" key="1">
    <citation type="submission" date="2016-10" db="EMBL/GenBank/DDBJ databases">
        <authorList>
            <person name="de Groot N.N."/>
        </authorList>
    </citation>
    <scope>NUCLEOTIDE SEQUENCE [LARGE SCALE GENOMIC DNA]</scope>
    <source>
        <strain evidence="5">MBHS1</strain>
    </source>
</reference>
<dbReference type="Gene3D" id="2.40.50.140">
    <property type="entry name" value="Nucleic acid-binding proteins"/>
    <property type="match status" value="1"/>
</dbReference>
<dbReference type="PANTHER" id="PTHR10302">
    <property type="entry name" value="SINGLE-STRANDED DNA-BINDING PROTEIN"/>
    <property type="match status" value="1"/>
</dbReference>
<dbReference type="OrthoDB" id="9809878at2"/>
<protein>
    <recommendedName>
        <fullName evidence="2 3">Single-stranded DNA-binding protein</fullName>
        <shortName evidence="2">SSB</shortName>
    </recommendedName>
</protein>
<dbReference type="PIRSF" id="PIRSF002070">
    <property type="entry name" value="SSB"/>
    <property type="match status" value="1"/>
</dbReference>
<dbReference type="InterPro" id="IPR012340">
    <property type="entry name" value="NA-bd_OB-fold"/>
</dbReference>
<dbReference type="PANTHER" id="PTHR10302:SF27">
    <property type="entry name" value="SINGLE-STRANDED DNA-BINDING PROTEIN"/>
    <property type="match status" value="1"/>
</dbReference>
<gene>
    <name evidence="5" type="primary">ssb_1</name>
    <name evidence="5" type="ORF">MBHS_01193</name>
</gene>
<accession>A0A1H6F5D0</accession>
<dbReference type="SUPFAM" id="SSF50249">
    <property type="entry name" value="Nucleic acid-binding proteins"/>
    <property type="match status" value="1"/>
</dbReference>
<dbReference type="GO" id="GO:0009295">
    <property type="term" value="C:nucleoid"/>
    <property type="evidence" value="ECO:0007669"/>
    <property type="project" value="TreeGrafter"/>
</dbReference>
<dbReference type="EMBL" id="FMSV02000202">
    <property type="protein sequence ID" value="SEH05340.1"/>
    <property type="molecule type" value="Genomic_DNA"/>
</dbReference>
<proteinExistence type="inferred from homology"/>
<comment type="subunit">
    <text evidence="2">Homotetramer.</text>
</comment>
<evidence type="ECO:0000256" key="4">
    <source>
        <dbReference type="SAM" id="MobiDB-lite"/>
    </source>
</evidence>
<evidence type="ECO:0000256" key="2">
    <source>
        <dbReference type="HAMAP-Rule" id="MF_00984"/>
    </source>
</evidence>
<dbReference type="PROSITE" id="PS50935">
    <property type="entry name" value="SSB"/>
    <property type="match status" value="1"/>
</dbReference>
<evidence type="ECO:0000256" key="1">
    <source>
        <dbReference type="ARBA" id="ARBA00023125"/>
    </source>
</evidence>
<dbReference type="RefSeq" id="WP_103919289.1">
    <property type="nucleotide sequence ID" value="NZ_FMSV02000202.1"/>
</dbReference>
<dbReference type="Proteomes" id="UP000236724">
    <property type="component" value="Unassembled WGS sequence"/>
</dbReference>
<feature type="region of interest" description="Disordered" evidence="4">
    <location>
        <begin position="111"/>
        <end position="146"/>
    </location>
</feature>
<comment type="caution">
    <text evidence="2">Lacks conserved residue(s) required for the propagation of feature annotation.</text>
</comment>
<dbReference type="GO" id="GO:0006260">
    <property type="term" value="P:DNA replication"/>
    <property type="evidence" value="ECO:0007669"/>
    <property type="project" value="InterPro"/>
</dbReference>
<feature type="compositionally biased region" description="Low complexity" evidence="4">
    <location>
        <begin position="114"/>
        <end position="125"/>
    </location>
</feature>
<dbReference type="InterPro" id="IPR011344">
    <property type="entry name" value="ssDNA-bd"/>
</dbReference>
<evidence type="ECO:0000313" key="5">
    <source>
        <dbReference type="EMBL" id="SEH05340.1"/>
    </source>
</evidence>
<dbReference type="Pfam" id="PF00436">
    <property type="entry name" value="SSB"/>
    <property type="match status" value="1"/>
</dbReference>
<keyword evidence="6" id="KW-1185">Reference proteome</keyword>
<evidence type="ECO:0000313" key="6">
    <source>
        <dbReference type="Proteomes" id="UP000236724"/>
    </source>
</evidence>